<dbReference type="Proteomes" id="UP000759131">
    <property type="component" value="Unassembled WGS sequence"/>
</dbReference>
<evidence type="ECO:0000313" key="3">
    <source>
        <dbReference type="Proteomes" id="UP000759131"/>
    </source>
</evidence>
<gene>
    <name evidence="2" type="ORF">OSB1V03_LOCUS8916</name>
</gene>
<dbReference type="EMBL" id="CAJPIZ010005767">
    <property type="protein sequence ID" value="CAG2108925.1"/>
    <property type="molecule type" value="Genomic_DNA"/>
</dbReference>
<dbReference type="AlphaFoldDB" id="A0A7R9Q1B8"/>
<reference evidence="2" key="1">
    <citation type="submission" date="2020-11" db="EMBL/GenBank/DDBJ databases">
        <authorList>
            <person name="Tran Van P."/>
        </authorList>
    </citation>
    <scope>NUCLEOTIDE SEQUENCE</scope>
</reference>
<feature type="coiled-coil region" evidence="1">
    <location>
        <begin position="73"/>
        <end position="121"/>
    </location>
</feature>
<dbReference type="EMBL" id="OC860342">
    <property type="protein sequence ID" value="CAD7628495.1"/>
    <property type="molecule type" value="Genomic_DNA"/>
</dbReference>
<keyword evidence="3" id="KW-1185">Reference proteome</keyword>
<evidence type="ECO:0000256" key="1">
    <source>
        <dbReference type="SAM" id="Coils"/>
    </source>
</evidence>
<proteinExistence type="predicted"/>
<sequence length="135" mass="15144">MNTYYVNYTGSDNMITIDIHSSVETIKDLKAFLQTKGLYNENTDIIAFGSNTLVNSQLSSLSEESDRKCRELCEEMSALKASNESEVKALKAQLKTDIDSMQTMEKEINDLKQKLSTSNSSRYIDGNNIIASRIV</sequence>
<evidence type="ECO:0000313" key="2">
    <source>
        <dbReference type="EMBL" id="CAD7628495.1"/>
    </source>
</evidence>
<keyword evidence="1" id="KW-0175">Coiled coil</keyword>
<accession>A0A7R9Q1B8</accession>
<organism evidence="2">
    <name type="scientific">Medioppia subpectinata</name>
    <dbReference type="NCBI Taxonomy" id="1979941"/>
    <lineage>
        <taxon>Eukaryota</taxon>
        <taxon>Metazoa</taxon>
        <taxon>Ecdysozoa</taxon>
        <taxon>Arthropoda</taxon>
        <taxon>Chelicerata</taxon>
        <taxon>Arachnida</taxon>
        <taxon>Acari</taxon>
        <taxon>Acariformes</taxon>
        <taxon>Sarcoptiformes</taxon>
        <taxon>Oribatida</taxon>
        <taxon>Brachypylina</taxon>
        <taxon>Oppioidea</taxon>
        <taxon>Oppiidae</taxon>
        <taxon>Medioppia</taxon>
    </lineage>
</organism>
<protein>
    <submittedName>
        <fullName evidence="2">Uncharacterized protein</fullName>
    </submittedName>
</protein>
<name>A0A7R9Q1B8_9ACAR</name>